<accession>A0A2R6WVZ3</accession>
<organism evidence="1 2">
    <name type="scientific">Marchantia polymorpha</name>
    <name type="common">Common liverwort</name>
    <name type="synonym">Marchantia aquatica</name>
    <dbReference type="NCBI Taxonomy" id="3197"/>
    <lineage>
        <taxon>Eukaryota</taxon>
        <taxon>Viridiplantae</taxon>
        <taxon>Streptophyta</taxon>
        <taxon>Embryophyta</taxon>
        <taxon>Marchantiophyta</taxon>
        <taxon>Marchantiopsida</taxon>
        <taxon>Marchantiidae</taxon>
        <taxon>Marchantiales</taxon>
        <taxon>Marchantiaceae</taxon>
        <taxon>Marchantia</taxon>
    </lineage>
</organism>
<evidence type="ECO:0000313" key="2">
    <source>
        <dbReference type="Proteomes" id="UP000244005"/>
    </source>
</evidence>
<evidence type="ECO:0000313" key="1">
    <source>
        <dbReference type="EMBL" id="PTQ38020.1"/>
    </source>
</evidence>
<gene>
    <name evidence="1" type="ORF">MARPO_0054s0121</name>
</gene>
<sequence length="109" mass="12213">MRECGFLQASRAAILSASFAFSPFSKALSPTKSINENRFFMISTTLVQFRETRAMFNASSLRVICILNSARCSHHLPHPSTACCFRMSMWGQHVQAHRRQTLLASSATD</sequence>
<keyword evidence="2" id="KW-1185">Reference proteome</keyword>
<name>A0A2R6WVZ3_MARPO</name>
<dbReference type="EMBL" id="KZ772726">
    <property type="protein sequence ID" value="PTQ38020.1"/>
    <property type="molecule type" value="Genomic_DNA"/>
</dbReference>
<proteinExistence type="predicted"/>
<dbReference type="Proteomes" id="UP000244005">
    <property type="component" value="Unassembled WGS sequence"/>
</dbReference>
<dbReference type="AlphaFoldDB" id="A0A2R6WVZ3"/>
<protein>
    <submittedName>
        <fullName evidence="1">Uncharacterized protein</fullName>
    </submittedName>
</protein>
<reference evidence="2" key="1">
    <citation type="journal article" date="2017" name="Cell">
        <title>Insights into land plant evolution garnered from the Marchantia polymorpha genome.</title>
        <authorList>
            <person name="Bowman J.L."/>
            <person name="Kohchi T."/>
            <person name="Yamato K.T."/>
            <person name="Jenkins J."/>
            <person name="Shu S."/>
            <person name="Ishizaki K."/>
            <person name="Yamaoka S."/>
            <person name="Nishihama R."/>
            <person name="Nakamura Y."/>
            <person name="Berger F."/>
            <person name="Adam C."/>
            <person name="Aki S.S."/>
            <person name="Althoff F."/>
            <person name="Araki T."/>
            <person name="Arteaga-Vazquez M.A."/>
            <person name="Balasubrmanian S."/>
            <person name="Barry K."/>
            <person name="Bauer D."/>
            <person name="Boehm C.R."/>
            <person name="Briginshaw L."/>
            <person name="Caballero-Perez J."/>
            <person name="Catarino B."/>
            <person name="Chen F."/>
            <person name="Chiyoda S."/>
            <person name="Chovatia M."/>
            <person name="Davies K.M."/>
            <person name="Delmans M."/>
            <person name="Demura T."/>
            <person name="Dierschke T."/>
            <person name="Dolan L."/>
            <person name="Dorantes-Acosta A.E."/>
            <person name="Eklund D.M."/>
            <person name="Florent S.N."/>
            <person name="Flores-Sandoval E."/>
            <person name="Fujiyama A."/>
            <person name="Fukuzawa H."/>
            <person name="Galik B."/>
            <person name="Grimanelli D."/>
            <person name="Grimwood J."/>
            <person name="Grossniklaus U."/>
            <person name="Hamada T."/>
            <person name="Haseloff J."/>
            <person name="Hetherington A.J."/>
            <person name="Higo A."/>
            <person name="Hirakawa Y."/>
            <person name="Hundley H.N."/>
            <person name="Ikeda Y."/>
            <person name="Inoue K."/>
            <person name="Inoue S.I."/>
            <person name="Ishida S."/>
            <person name="Jia Q."/>
            <person name="Kakita M."/>
            <person name="Kanazawa T."/>
            <person name="Kawai Y."/>
            <person name="Kawashima T."/>
            <person name="Kennedy M."/>
            <person name="Kinose K."/>
            <person name="Kinoshita T."/>
            <person name="Kohara Y."/>
            <person name="Koide E."/>
            <person name="Komatsu K."/>
            <person name="Kopischke S."/>
            <person name="Kubo M."/>
            <person name="Kyozuka J."/>
            <person name="Lagercrantz U."/>
            <person name="Lin S.S."/>
            <person name="Lindquist E."/>
            <person name="Lipzen A.M."/>
            <person name="Lu C.W."/>
            <person name="De Luna E."/>
            <person name="Martienssen R.A."/>
            <person name="Minamino N."/>
            <person name="Mizutani M."/>
            <person name="Mizutani M."/>
            <person name="Mochizuki N."/>
            <person name="Monte I."/>
            <person name="Mosher R."/>
            <person name="Nagasaki H."/>
            <person name="Nakagami H."/>
            <person name="Naramoto S."/>
            <person name="Nishitani K."/>
            <person name="Ohtani M."/>
            <person name="Okamoto T."/>
            <person name="Okumura M."/>
            <person name="Phillips J."/>
            <person name="Pollak B."/>
            <person name="Reinders A."/>
            <person name="Rovekamp M."/>
            <person name="Sano R."/>
            <person name="Sawa S."/>
            <person name="Schmid M.W."/>
            <person name="Shirakawa M."/>
            <person name="Solano R."/>
            <person name="Spunde A."/>
            <person name="Suetsugu N."/>
            <person name="Sugano S."/>
            <person name="Sugiyama A."/>
            <person name="Sun R."/>
            <person name="Suzuki Y."/>
            <person name="Takenaka M."/>
            <person name="Takezawa D."/>
            <person name="Tomogane H."/>
            <person name="Tsuzuki M."/>
            <person name="Ueda T."/>
            <person name="Umeda M."/>
            <person name="Ward J.M."/>
            <person name="Watanabe Y."/>
            <person name="Yazaki K."/>
            <person name="Yokoyama R."/>
            <person name="Yoshitake Y."/>
            <person name="Yotsui I."/>
            <person name="Zachgo S."/>
            <person name="Schmutz J."/>
        </authorList>
    </citation>
    <scope>NUCLEOTIDE SEQUENCE [LARGE SCALE GENOMIC DNA]</scope>
    <source>
        <strain evidence="2">Tak-1</strain>
    </source>
</reference>